<dbReference type="GO" id="GO:0010438">
    <property type="term" value="P:cellular response to sulfur starvation"/>
    <property type="evidence" value="ECO:0007669"/>
    <property type="project" value="TreeGrafter"/>
</dbReference>
<dbReference type="InterPro" id="IPR000515">
    <property type="entry name" value="MetI-like"/>
</dbReference>
<feature type="transmembrane region" description="Helical" evidence="7">
    <location>
        <begin position="27"/>
        <end position="48"/>
    </location>
</feature>
<evidence type="ECO:0000313" key="10">
    <source>
        <dbReference type="Proteomes" id="UP000294914"/>
    </source>
</evidence>
<dbReference type="RefSeq" id="WP_243830667.1">
    <property type="nucleotide sequence ID" value="NZ_SOQX01000001.1"/>
</dbReference>
<keyword evidence="2 7" id="KW-0813">Transport</keyword>
<comment type="caution">
    <text evidence="9">The sequence shown here is derived from an EMBL/GenBank/DDBJ whole genome shotgun (WGS) entry which is preliminary data.</text>
</comment>
<dbReference type="Pfam" id="PF00528">
    <property type="entry name" value="BPD_transp_1"/>
    <property type="match status" value="1"/>
</dbReference>
<keyword evidence="10" id="KW-1185">Reference proteome</keyword>
<keyword evidence="5 7" id="KW-1133">Transmembrane helix</keyword>
<dbReference type="GO" id="GO:0005886">
    <property type="term" value="C:plasma membrane"/>
    <property type="evidence" value="ECO:0007669"/>
    <property type="project" value="UniProtKB-SubCell"/>
</dbReference>
<feature type="transmembrane region" description="Helical" evidence="7">
    <location>
        <begin position="92"/>
        <end position="109"/>
    </location>
</feature>
<proteinExistence type="inferred from homology"/>
<keyword evidence="3" id="KW-1003">Cell membrane</keyword>
<dbReference type="InterPro" id="IPR035906">
    <property type="entry name" value="MetI-like_sf"/>
</dbReference>
<accession>A0A4R8IVW1</accession>
<evidence type="ECO:0000256" key="4">
    <source>
        <dbReference type="ARBA" id="ARBA00022692"/>
    </source>
</evidence>
<comment type="similarity">
    <text evidence="7">Belongs to the binding-protein-dependent transport system permease family.</text>
</comment>
<dbReference type="Gene3D" id="1.10.3720.10">
    <property type="entry name" value="MetI-like"/>
    <property type="match status" value="1"/>
</dbReference>
<evidence type="ECO:0000256" key="1">
    <source>
        <dbReference type="ARBA" id="ARBA00004651"/>
    </source>
</evidence>
<evidence type="ECO:0000256" key="5">
    <source>
        <dbReference type="ARBA" id="ARBA00022989"/>
    </source>
</evidence>
<protein>
    <submittedName>
        <fullName evidence="9">NitT/TauT family transport system permease protein</fullName>
    </submittedName>
</protein>
<feature type="transmembrane region" description="Helical" evidence="7">
    <location>
        <begin position="147"/>
        <end position="168"/>
    </location>
</feature>
<evidence type="ECO:0000259" key="8">
    <source>
        <dbReference type="PROSITE" id="PS50928"/>
    </source>
</evidence>
<dbReference type="PANTHER" id="PTHR30151:SF25">
    <property type="entry name" value="TAURINE TRANSPORT SYSTEM PERMEASE PROTEIN TAUC"/>
    <property type="match status" value="1"/>
</dbReference>
<evidence type="ECO:0000256" key="2">
    <source>
        <dbReference type="ARBA" id="ARBA00022448"/>
    </source>
</evidence>
<reference evidence="9 10" key="1">
    <citation type="submission" date="2019-03" db="EMBL/GenBank/DDBJ databases">
        <title>Genomic Encyclopedia of Type Strains, Phase IV (KMG-IV): sequencing the most valuable type-strain genomes for metagenomic binning, comparative biology and taxonomic classification.</title>
        <authorList>
            <person name="Goeker M."/>
        </authorList>
    </citation>
    <scope>NUCLEOTIDE SEQUENCE [LARGE SCALE GENOMIC DNA]</scope>
    <source>
        <strain evidence="9 10">DSM 16326</strain>
    </source>
</reference>
<gene>
    <name evidence="9" type="ORF">EDC23_0009</name>
</gene>
<sequence>MNVPAKPATITSGGVIGFFRNPMVARLGWAISGLGILAALWLVFGYYIEQNPDTRTFSKFGLIPTLKAFPELLEIGKLQTAVAVSMHRLSEGLLIAVIVGIPLGILVGRKKRFRELTNSPFQFIRMVSPLSWMPIVVYVFSEWHGSIVFLLAIAAVWPVMFSTAAGLAKVDPAWFMVARNLGARPMHMLTRIIIPAITFDILSGLRLALGVAWIVLIPAEYLGVTTGLGYSIQDSRETLSYDHLTAIVVTIGVIGYTLDTLLVVLIRRFSWHRG</sequence>
<feature type="transmembrane region" description="Helical" evidence="7">
    <location>
        <begin position="244"/>
        <end position="266"/>
    </location>
</feature>
<evidence type="ECO:0000256" key="6">
    <source>
        <dbReference type="ARBA" id="ARBA00023136"/>
    </source>
</evidence>
<dbReference type="SUPFAM" id="SSF161098">
    <property type="entry name" value="MetI-like"/>
    <property type="match status" value="1"/>
</dbReference>
<comment type="subcellular location">
    <subcellularLocation>
        <location evidence="1 7">Cell membrane</location>
        <topology evidence="1 7">Multi-pass membrane protein</topology>
    </subcellularLocation>
</comment>
<name>A0A4R8IVW1_9GAMM</name>
<dbReference type="PANTHER" id="PTHR30151">
    <property type="entry name" value="ALKANE SULFONATE ABC TRANSPORTER-RELATED, MEMBRANE SUBUNIT"/>
    <property type="match status" value="1"/>
</dbReference>
<feature type="transmembrane region" description="Helical" evidence="7">
    <location>
        <begin position="121"/>
        <end position="141"/>
    </location>
</feature>
<keyword evidence="4 7" id="KW-0812">Transmembrane</keyword>
<organism evidence="9 10">
    <name type="scientific">Thiohalophilus thiocyanatoxydans</name>
    <dbReference type="NCBI Taxonomy" id="381308"/>
    <lineage>
        <taxon>Bacteria</taxon>
        <taxon>Pseudomonadati</taxon>
        <taxon>Pseudomonadota</taxon>
        <taxon>Gammaproteobacteria</taxon>
        <taxon>Thiohalomonadales</taxon>
        <taxon>Thiohalophilaceae</taxon>
        <taxon>Thiohalophilus</taxon>
    </lineage>
</organism>
<evidence type="ECO:0000256" key="7">
    <source>
        <dbReference type="RuleBase" id="RU363032"/>
    </source>
</evidence>
<feature type="domain" description="ABC transmembrane type-1" evidence="8">
    <location>
        <begin position="82"/>
        <end position="262"/>
    </location>
</feature>
<dbReference type="Proteomes" id="UP000294914">
    <property type="component" value="Unassembled WGS sequence"/>
</dbReference>
<keyword evidence="6 7" id="KW-0472">Membrane</keyword>
<evidence type="ECO:0000313" key="9">
    <source>
        <dbReference type="EMBL" id="TDY03640.1"/>
    </source>
</evidence>
<dbReference type="AlphaFoldDB" id="A0A4R8IVW1"/>
<evidence type="ECO:0000256" key="3">
    <source>
        <dbReference type="ARBA" id="ARBA00022475"/>
    </source>
</evidence>
<dbReference type="EMBL" id="SOQX01000001">
    <property type="protein sequence ID" value="TDY03640.1"/>
    <property type="molecule type" value="Genomic_DNA"/>
</dbReference>
<dbReference type="CDD" id="cd06261">
    <property type="entry name" value="TM_PBP2"/>
    <property type="match status" value="1"/>
</dbReference>
<dbReference type="PROSITE" id="PS50928">
    <property type="entry name" value="ABC_TM1"/>
    <property type="match status" value="1"/>
</dbReference>
<dbReference type="GO" id="GO:0055085">
    <property type="term" value="P:transmembrane transport"/>
    <property type="evidence" value="ECO:0007669"/>
    <property type="project" value="InterPro"/>
</dbReference>